<dbReference type="InterPro" id="IPR009072">
    <property type="entry name" value="Histone-fold"/>
</dbReference>
<evidence type="ECO:0000259" key="8">
    <source>
        <dbReference type="SMART" id="SM00576"/>
    </source>
</evidence>
<dbReference type="InterPro" id="IPR006565">
    <property type="entry name" value="BTP"/>
</dbReference>
<organism evidence="9 11">
    <name type="scientific">Rhizophagus clarus</name>
    <dbReference type="NCBI Taxonomy" id="94130"/>
    <lineage>
        <taxon>Eukaryota</taxon>
        <taxon>Fungi</taxon>
        <taxon>Fungi incertae sedis</taxon>
        <taxon>Mucoromycota</taxon>
        <taxon>Glomeromycotina</taxon>
        <taxon>Glomeromycetes</taxon>
        <taxon>Glomerales</taxon>
        <taxon>Glomeraceae</taxon>
        <taxon>Rhizophagus</taxon>
    </lineage>
</organism>
<dbReference type="Pfam" id="PF07524">
    <property type="entry name" value="Bromo_TP"/>
    <property type="match status" value="1"/>
</dbReference>
<evidence type="ECO:0000256" key="2">
    <source>
        <dbReference type="ARBA" id="ARBA00008767"/>
    </source>
</evidence>
<evidence type="ECO:0000313" key="10">
    <source>
        <dbReference type="EMBL" id="GES96657.1"/>
    </source>
</evidence>
<dbReference type="CDD" id="cd00076">
    <property type="entry name" value="HFD_SF"/>
    <property type="match status" value="1"/>
</dbReference>
<dbReference type="SMART" id="SM00576">
    <property type="entry name" value="BTP"/>
    <property type="match status" value="1"/>
</dbReference>
<evidence type="ECO:0000256" key="1">
    <source>
        <dbReference type="ARBA" id="ARBA00004123"/>
    </source>
</evidence>
<dbReference type="AlphaFoldDB" id="A0A2Z6QRT8"/>
<evidence type="ECO:0000256" key="3">
    <source>
        <dbReference type="ARBA" id="ARBA00017307"/>
    </source>
</evidence>
<keyword evidence="4" id="KW-0805">Transcription regulation</keyword>
<dbReference type="CDD" id="cd08049">
    <property type="entry name" value="TAF8"/>
    <property type="match status" value="1"/>
</dbReference>
<dbReference type="EMBL" id="BEXD01000479">
    <property type="protein sequence ID" value="GBB87784.1"/>
    <property type="molecule type" value="Genomic_DNA"/>
</dbReference>
<feature type="compositionally biased region" description="Low complexity" evidence="7">
    <location>
        <begin position="207"/>
        <end position="243"/>
    </location>
</feature>
<dbReference type="InterPro" id="IPR019473">
    <property type="entry name" value="TFIID_su8_C"/>
</dbReference>
<dbReference type="Proteomes" id="UP000247702">
    <property type="component" value="Unassembled WGS sequence"/>
</dbReference>
<reference evidence="10" key="2">
    <citation type="submission" date="2019-10" db="EMBL/GenBank/DDBJ databases">
        <title>Conservation and host-specific expression of non-tandemly repeated heterogenous ribosome RNA gene in arbuscular mycorrhizal fungi.</title>
        <authorList>
            <person name="Maeda T."/>
            <person name="Kobayashi Y."/>
            <person name="Nakagawa T."/>
            <person name="Ezawa T."/>
            <person name="Yamaguchi K."/>
            <person name="Bino T."/>
            <person name="Nishimoto Y."/>
            <person name="Shigenobu S."/>
            <person name="Kawaguchi M."/>
        </authorList>
    </citation>
    <scope>NUCLEOTIDE SEQUENCE</scope>
    <source>
        <strain evidence="10">HR1</strain>
    </source>
</reference>
<name>A0A2Z6QRT8_9GLOM</name>
<feature type="compositionally biased region" description="Low complexity" evidence="7">
    <location>
        <begin position="116"/>
        <end position="126"/>
    </location>
</feature>
<gene>
    <name evidence="10" type="ORF">RCL2_002327800</name>
    <name evidence="9" type="ORF">RclHR1_14290004</name>
</gene>
<feature type="region of interest" description="Disordered" evidence="7">
    <location>
        <begin position="116"/>
        <end position="135"/>
    </location>
</feature>
<evidence type="ECO:0000313" key="11">
    <source>
        <dbReference type="Proteomes" id="UP000247702"/>
    </source>
</evidence>
<comment type="caution">
    <text evidence="9">The sequence shown here is derived from an EMBL/GenBank/DDBJ whole genome shotgun (WGS) entry which is preliminary data.</text>
</comment>
<evidence type="ECO:0000313" key="9">
    <source>
        <dbReference type="EMBL" id="GBB87784.1"/>
    </source>
</evidence>
<evidence type="ECO:0000256" key="5">
    <source>
        <dbReference type="ARBA" id="ARBA00023163"/>
    </source>
</evidence>
<dbReference type="Gene3D" id="1.10.20.10">
    <property type="entry name" value="Histone, subunit A"/>
    <property type="match status" value="1"/>
</dbReference>
<feature type="region of interest" description="Disordered" evidence="7">
    <location>
        <begin position="199"/>
        <end position="262"/>
    </location>
</feature>
<dbReference type="SUPFAM" id="SSF47113">
    <property type="entry name" value="Histone-fold"/>
    <property type="match status" value="1"/>
</dbReference>
<dbReference type="GO" id="GO:0006367">
    <property type="term" value="P:transcription initiation at RNA polymerase II promoter"/>
    <property type="evidence" value="ECO:0007669"/>
    <property type="project" value="TreeGrafter"/>
</dbReference>
<feature type="domain" description="Bromodomain associated" evidence="8">
    <location>
        <begin position="14"/>
        <end position="90"/>
    </location>
</feature>
<dbReference type="OrthoDB" id="2193813at2759"/>
<keyword evidence="11" id="KW-1185">Reference proteome</keyword>
<dbReference type="Proteomes" id="UP000615446">
    <property type="component" value="Unassembled WGS sequence"/>
</dbReference>
<accession>A0A2Z6QRT8</accession>
<dbReference type="Pfam" id="PF10406">
    <property type="entry name" value="TAF8_C"/>
    <property type="match status" value="1"/>
</dbReference>
<keyword evidence="5" id="KW-0804">Transcription</keyword>
<dbReference type="PANTHER" id="PTHR46469:SF1">
    <property type="entry name" value="TRANSCRIPTION INITIATION FACTOR TFIID SUBUNIT 8"/>
    <property type="match status" value="1"/>
</dbReference>
<evidence type="ECO:0000256" key="4">
    <source>
        <dbReference type="ARBA" id="ARBA00023015"/>
    </source>
</evidence>
<comment type="similarity">
    <text evidence="2">Belongs to the TAF8 family.</text>
</comment>
<sequence length="262" mass="29832">MNEPRSLETNNINTRIVNEINKRIGAFLAKEAGFSSITSSANEVLANVLETYFKNIIKTSQAYAELACRSQININDIEKSFKEWNIKTGALEGHIEKCLKAKENYHTFASDLKSSIQSESPSETSPMTLFNPEDINENDEYRPKYVPSHMPPFPAKHSYKKTPVFPKINIHNPIKLREMKLKEVKLVEKSLYKLVQHQEEQMNHNRSSIPDSPDTSSTVVSAVSSPHSYDLLSKSTSRKSSTTNIQLSKKRPLENDWSEDEE</sequence>
<dbReference type="InterPro" id="IPR037818">
    <property type="entry name" value="TAF8"/>
</dbReference>
<evidence type="ECO:0000256" key="7">
    <source>
        <dbReference type="SAM" id="MobiDB-lite"/>
    </source>
</evidence>
<comment type="subcellular location">
    <subcellularLocation>
        <location evidence="1">Nucleus</location>
    </subcellularLocation>
</comment>
<evidence type="ECO:0000256" key="6">
    <source>
        <dbReference type="ARBA" id="ARBA00023242"/>
    </source>
</evidence>
<dbReference type="GO" id="GO:0005669">
    <property type="term" value="C:transcription factor TFIID complex"/>
    <property type="evidence" value="ECO:0007669"/>
    <property type="project" value="InterPro"/>
</dbReference>
<dbReference type="PANTHER" id="PTHR46469">
    <property type="entry name" value="TRANSCRIPTION INITIATION FACTOR TFIID SUBUNIT 8"/>
    <property type="match status" value="1"/>
</dbReference>
<reference evidence="9 11" key="1">
    <citation type="submission" date="2017-11" db="EMBL/GenBank/DDBJ databases">
        <title>The genome of Rhizophagus clarus HR1 reveals common genetic basis of auxotrophy among arbuscular mycorrhizal fungi.</title>
        <authorList>
            <person name="Kobayashi Y."/>
        </authorList>
    </citation>
    <scope>NUCLEOTIDE SEQUENCE [LARGE SCALE GENOMIC DNA]</scope>
    <source>
        <strain evidence="9 11">HR1</strain>
    </source>
</reference>
<protein>
    <recommendedName>
        <fullName evidence="3">Transcription initiation factor TFIID subunit 8</fullName>
    </recommendedName>
</protein>
<dbReference type="GO" id="GO:0046982">
    <property type="term" value="F:protein heterodimerization activity"/>
    <property type="evidence" value="ECO:0007669"/>
    <property type="project" value="InterPro"/>
</dbReference>
<proteinExistence type="inferred from homology"/>
<dbReference type="STRING" id="94130.A0A2Z6QRT8"/>
<keyword evidence="6" id="KW-0539">Nucleus</keyword>
<dbReference type="EMBL" id="BLAL01000252">
    <property type="protein sequence ID" value="GES96657.1"/>
    <property type="molecule type" value="Genomic_DNA"/>
</dbReference>